<dbReference type="Proteomes" id="UP000324800">
    <property type="component" value="Unassembled WGS sequence"/>
</dbReference>
<reference evidence="2 3" key="1">
    <citation type="submission" date="2019-03" db="EMBL/GenBank/DDBJ databases">
        <title>Single cell metagenomics reveals metabolic interactions within the superorganism composed of flagellate Streblomastix strix and complex community of Bacteroidetes bacteria on its surface.</title>
        <authorList>
            <person name="Treitli S.C."/>
            <person name="Kolisko M."/>
            <person name="Husnik F."/>
            <person name="Keeling P."/>
            <person name="Hampl V."/>
        </authorList>
    </citation>
    <scope>NUCLEOTIDE SEQUENCE [LARGE SCALE GENOMIC DNA]</scope>
    <source>
        <strain evidence="2">ST1C</strain>
    </source>
</reference>
<proteinExistence type="inferred from homology"/>
<comment type="caution">
    <text evidence="2">The sequence shown here is derived from an EMBL/GenBank/DDBJ whole genome shotgun (WGS) entry which is preliminary data.</text>
</comment>
<sequence>MAAWALDLSGCSVGPFQLDMDFFEALLRIKSCSYLGTCRISFCEESPFAAPLVLLLEQEGIRLEFDSASQMLIRIVLSNLRSVSLSYQGTIISGPRCETTLDVIYSVLPRTVLGRLDREGGIYELPYSSASFLFKIPTEYQDLYEGMNFAVCTPDGESPQCVGIVMKVGEDKNTQLKRVQLIPGRGVIIEGERGLYLGDSVQSCVSLLGAPDRHYFPQGTQQKIHQSEQHNEEDKQQTSLPLHVVIPTKKEHSCGVEVLKEACRERNNSPDFYYNYFRLGLDLLFDETLALKRIVAHTSIPGHADFGCYRKCAFYAEIGDKTVTDLSIREELASFGGGALPAPVVSARSRGSQNQETTFFFGFQSGIAFEVTPTEHIASVMLFT</sequence>
<comment type="similarity">
    <text evidence="1">Belongs to the PHAF1 family.</text>
</comment>
<dbReference type="EMBL" id="SNRW01004295">
    <property type="protein sequence ID" value="KAA6387639.1"/>
    <property type="molecule type" value="Genomic_DNA"/>
</dbReference>
<dbReference type="InterPro" id="IPR005373">
    <property type="entry name" value="PHAF1"/>
</dbReference>
<dbReference type="PANTHER" id="PTHR13465">
    <property type="entry name" value="UPF0183 PROTEIN"/>
    <property type="match status" value="1"/>
</dbReference>
<dbReference type="InterPro" id="IPR039156">
    <property type="entry name" value="PHAF1/BROMI"/>
</dbReference>
<evidence type="ECO:0000313" key="3">
    <source>
        <dbReference type="Proteomes" id="UP000324800"/>
    </source>
</evidence>
<dbReference type="AlphaFoldDB" id="A0A5J4VZG5"/>
<name>A0A5J4VZG5_9EUKA</name>
<organism evidence="2 3">
    <name type="scientific">Streblomastix strix</name>
    <dbReference type="NCBI Taxonomy" id="222440"/>
    <lineage>
        <taxon>Eukaryota</taxon>
        <taxon>Metamonada</taxon>
        <taxon>Preaxostyla</taxon>
        <taxon>Oxymonadida</taxon>
        <taxon>Streblomastigidae</taxon>
        <taxon>Streblomastix</taxon>
    </lineage>
</organism>
<gene>
    <name evidence="2" type="ORF">EZS28_016834</name>
</gene>
<evidence type="ECO:0000256" key="1">
    <source>
        <dbReference type="ARBA" id="ARBA00024339"/>
    </source>
</evidence>
<dbReference type="PANTHER" id="PTHR13465:SF2">
    <property type="entry name" value="PHAGOSOME ASSEMBLY FACTOR 1"/>
    <property type="match status" value="1"/>
</dbReference>
<accession>A0A5J4VZG5</accession>
<protein>
    <submittedName>
        <fullName evidence="2">Uncharacterized protein</fullName>
    </submittedName>
</protein>
<dbReference type="Pfam" id="PF03676">
    <property type="entry name" value="PHAF1"/>
    <property type="match status" value="2"/>
</dbReference>
<dbReference type="OrthoDB" id="411211at2759"/>
<evidence type="ECO:0000313" key="2">
    <source>
        <dbReference type="EMBL" id="KAA6387639.1"/>
    </source>
</evidence>